<comment type="caution">
    <text evidence="2">The sequence shown here is derived from an EMBL/GenBank/DDBJ whole genome shotgun (WGS) entry which is preliminary data.</text>
</comment>
<keyword evidence="2" id="KW-0547">Nucleotide-binding</keyword>
<reference evidence="2" key="1">
    <citation type="submission" date="2023-06" db="EMBL/GenBank/DDBJ databases">
        <title>Genomic of Parafulvivirga corallium.</title>
        <authorList>
            <person name="Wang G."/>
        </authorList>
    </citation>
    <scope>NUCLEOTIDE SEQUENCE</scope>
    <source>
        <strain evidence="2">BMA10</strain>
    </source>
</reference>
<name>A0ABT8KLB1_9BACT</name>
<dbReference type="Pfam" id="PF13581">
    <property type="entry name" value="HATPase_c_2"/>
    <property type="match status" value="1"/>
</dbReference>
<dbReference type="GO" id="GO:0005524">
    <property type="term" value="F:ATP binding"/>
    <property type="evidence" value="ECO:0007669"/>
    <property type="project" value="UniProtKB-KW"/>
</dbReference>
<proteinExistence type="predicted"/>
<accession>A0ABT8KLB1</accession>
<dbReference type="SUPFAM" id="SSF55874">
    <property type="entry name" value="ATPase domain of HSP90 chaperone/DNA topoisomerase II/histidine kinase"/>
    <property type="match status" value="1"/>
</dbReference>
<dbReference type="InterPro" id="IPR036890">
    <property type="entry name" value="HATPase_C_sf"/>
</dbReference>
<dbReference type="Proteomes" id="UP001172082">
    <property type="component" value="Unassembled WGS sequence"/>
</dbReference>
<evidence type="ECO:0000259" key="1">
    <source>
        <dbReference type="Pfam" id="PF13581"/>
    </source>
</evidence>
<evidence type="ECO:0000313" key="3">
    <source>
        <dbReference type="Proteomes" id="UP001172082"/>
    </source>
</evidence>
<feature type="domain" description="Histidine kinase/HSP90-like ATPase" evidence="1">
    <location>
        <begin position="17"/>
        <end position="154"/>
    </location>
</feature>
<keyword evidence="2" id="KW-0067">ATP-binding</keyword>
<dbReference type="InterPro" id="IPR003594">
    <property type="entry name" value="HATPase_dom"/>
</dbReference>
<organism evidence="2 3">
    <name type="scientific">Splendidivirga corallicola</name>
    <dbReference type="NCBI Taxonomy" id="3051826"/>
    <lineage>
        <taxon>Bacteria</taxon>
        <taxon>Pseudomonadati</taxon>
        <taxon>Bacteroidota</taxon>
        <taxon>Cytophagia</taxon>
        <taxon>Cytophagales</taxon>
        <taxon>Splendidivirgaceae</taxon>
        <taxon>Splendidivirga</taxon>
    </lineage>
</organism>
<dbReference type="RefSeq" id="WP_346751052.1">
    <property type="nucleotide sequence ID" value="NZ_JAUJEA010000002.1"/>
</dbReference>
<sequence>MFFIRSFCPSEQQLGGLHQWIDKLRVDEELISKLKLRLLLVEAFVNAYESGGESKENITIIIEQQIHEGHLNIMVTDNGRGFDIDGAFGNFEGHQLGKRFLIVAHPGVSLYAIPMSPNKLRFKLIGQPYDDQYLPERNRGILAMLNIATTVEYQYCPFSNNYLKISISKEQEKQKAIEKSFQNFGG</sequence>
<protein>
    <submittedName>
        <fullName evidence="2">ATP-binding protein</fullName>
    </submittedName>
</protein>
<evidence type="ECO:0000313" key="2">
    <source>
        <dbReference type="EMBL" id="MDN5201023.1"/>
    </source>
</evidence>
<dbReference type="EMBL" id="JAUJEA010000002">
    <property type="protein sequence ID" value="MDN5201023.1"/>
    <property type="molecule type" value="Genomic_DNA"/>
</dbReference>
<gene>
    <name evidence="2" type="ORF">QQ008_06615</name>
</gene>
<dbReference type="Gene3D" id="3.30.565.10">
    <property type="entry name" value="Histidine kinase-like ATPase, C-terminal domain"/>
    <property type="match status" value="1"/>
</dbReference>
<keyword evidence="3" id="KW-1185">Reference proteome</keyword>